<evidence type="ECO:0008006" key="4">
    <source>
        <dbReference type="Google" id="ProtNLM"/>
    </source>
</evidence>
<accession>A0A0R1MTL4</accession>
<feature type="compositionally biased region" description="Polar residues" evidence="1">
    <location>
        <begin position="44"/>
        <end position="53"/>
    </location>
</feature>
<comment type="caution">
    <text evidence="2">The sequence shown here is derived from an EMBL/GenBank/DDBJ whole genome shotgun (WGS) entry which is preliminary data.</text>
</comment>
<proteinExistence type="predicted"/>
<name>A0A0R1MTL4_9LACO</name>
<dbReference type="STRING" id="1423792.FD09_GL000600"/>
<dbReference type="AlphaFoldDB" id="A0A0R1MTL4"/>
<evidence type="ECO:0000313" key="2">
    <source>
        <dbReference type="EMBL" id="KRL11677.1"/>
    </source>
</evidence>
<dbReference type="PATRIC" id="fig|1423792.3.peg.612"/>
<dbReference type="EMBL" id="AZEC01000011">
    <property type="protein sequence ID" value="KRL11677.1"/>
    <property type="molecule type" value="Genomic_DNA"/>
</dbReference>
<organism evidence="2 3">
    <name type="scientific">Schleiferilactobacillus perolens DSM 12744</name>
    <dbReference type="NCBI Taxonomy" id="1423792"/>
    <lineage>
        <taxon>Bacteria</taxon>
        <taxon>Bacillati</taxon>
        <taxon>Bacillota</taxon>
        <taxon>Bacilli</taxon>
        <taxon>Lactobacillales</taxon>
        <taxon>Lactobacillaceae</taxon>
        <taxon>Schleiferilactobacillus</taxon>
    </lineage>
</organism>
<reference evidence="2 3" key="1">
    <citation type="journal article" date="2015" name="Genome Announc.">
        <title>Expanding the biotechnology potential of lactobacilli through comparative genomics of 213 strains and associated genera.</title>
        <authorList>
            <person name="Sun Z."/>
            <person name="Harris H.M."/>
            <person name="McCann A."/>
            <person name="Guo C."/>
            <person name="Argimon S."/>
            <person name="Zhang W."/>
            <person name="Yang X."/>
            <person name="Jeffery I.B."/>
            <person name="Cooney J.C."/>
            <person name="Kagawa T.F."/>
            <person name="Liu W."/>
            <person name="Song Y."/>
            <person name="Salvetti E."/>
            <person name="Wrobel A."/>
            <person name="Rasinkangas P."/>
            <person name="Parkhill J."/>
            <person name="Rea M.C."/>
            <person name="O'Sullivan O."/>
            <person name="Ritari J."/>
            <person name="Douillard F.P."/>
            <person name="Paul Ross R."/>
            <person name="Yang R."/>
            <person name="Briner A.E."/>
            <person name="Felis G.E."/>
            <person name="de Vos W.M."/>
            <person name="Barrangou R."/>
            <person name="Klaenhammer T.R."/>
            <person name="Caufield P.W."/>
            <person name="Cui Y."/>
            <person name="Zhang H."/>
            <person name="O'Toole P.W."/>
        </authorList>
    </citation>
    <scope>NUCLEOTIDE SEQUENCE [LARGE SCALE GENOMIC DNA]</scope>
    <source>
        <strain evidence="2 3">DSM 12744</strain>
    </source>
</reference>
<sequence length="321" mass="36361">MLSMTTDPTLSPAVETLLKEVRDHFPNQLNIQVDDQESGRISHESAQQEPQQDGSILLHVYDKTDINYTISHELLHIEMYLKGFPTMSFPLTTTDPRLDDQLGATAVSIYNSALHLIIGAEQRRNGIITKDTVQAFIRGISDVVPAEEGDAEDPKIIYRVLSLLDGLAFFADHEDEVPAEWLQMYPIAFQAAQQLYAVMTEKVIDSPFAIRRSIVKTLRAFDAWLDKLGYVPMPHDQFAAVSPVLSKRQLKLEFRQVFDILHSDYLNRQTKEKAFLAIGKNDRQLAFAIPEKELDQDHALAVYGQTTADVLEHYGISYTTR</sequence>
<feature type="region of interest" description="Disordered" evidence="1">
    <location>
        <begin position="33"/>
        <end position="53"/>
    </location>
</feature>
<dbReference type="Proteomes" id="UP000051330">
    <property type="component" value="Unassembled WGS sequence"/>
</dbReference>
<keyword evidence="3" id="KW-1185">Reference proteome</keyword>
<evidence type="ECO:0000313" key="3">
    <source>
        <dbReference type="Proteomes" id="UP000051330"/>
    </source>
</evidence>
<gene>
    <name evidence="2" type="ORF">FD09_GL000600</name>
</gene>
<protein>
    <recommendedName>
        <fullName evidence="4">IpaB EvcA family protein</fullName>
    </recommendedName>
</protein>
<evidence type="ECO:0000256" key="1">
    <source>
        <dbReference type="SAM" id="MobiDB-lite"/>
    </source>
</evidence>